<protein>
    <submittedName>
        <fullName evidence="1">Uncharacterized protein</fullName>
    </submittedName>
</protein>
<reference evidence="1" key="1">
    <citation type="submission" date="2018-06" db="EMBL/GenBank/DDBJ databases">
        <authorList>
            <person name="Zhirakovskaya E."/>
        </authorList>
    </citation>
    <scope>NUCLEOTIDE SEQUENCE</scope>
</reference>
<dbReference type="AlphaFoldDB" id="A0A3B1B2Y0"/>
<dbReference type="EMBL" id="UOFW01000240">
    <property type="protein sequence ID" value="VAX08471.1"/>
    <property type="molecule type" value="Genomic_DNA"/>
</dbReference>
<organism evidence="1">
    <name type="scientific">hydrothermal vent metagenome</name>
    <dbReference type="NCBI Taxonomy" id="652676"/>
    <lineage>
        <taxon>unclassified sequences</taxon>
        <taxon>metagenomes</taxon>
        <taxon>ecological metagenomes</taxon>
    </lineage>
</organism>
<name>A0A3B1B2Y0_9ZZZZ</name>
<proteinExistence type="predicted"/>
<gene>
    <name evidence="1" type="ORF">MNBD_ALPHA03-930</name>
</gene>
<accession>A0A3B1B2Y0</accession>
<evidence type="ECO:0000313" key="1">
    <source>
        <dbReference type="EMBL" id="VAX08471.1"/>
    </source>
</evidence>
<sequence>MRLIREKTIWRCIFATVFINKMLIFPSASDERETYITVESCRILMEHIPADDVSYKGGVDGRGKAVKSADLYESPDLGLKDKIIFQLILDVAKENRGSANAQKQFQEHPGLLGYLNLGQIIIKDGRVTLDGKPLAGKNKATLYKFCAKNRKAPR</sequence>